<sequence>MSLEYQKALSLGLIAHEDVSTLKGTAVGISPTLDGMQRMTEEPLSEWEPEEKHSGSEAKAVLLIRDEDPKELEVNGWIPLTKCKISTKIAATTWQLQPTVLTAKEQRGWNGFSYQMETSLVTG</sequence>
<accession>A0AAN4PJ08</accession>
<reference evidence="3" key="2">
    <citation type="journal article" date="2020" name="bioRxiv">
        <title>Genomic and phenotypic heterogeneity of clinical isolates of the human pathogens Aspergillus fumigatus, Aspergillus lentulus and Aspergillus fumigatiaffinis.</title>
        <authorList>
            <person name="dos Santos R.A.C."/>
            <person name="Steenwyk J.L."/>
            <person name="Rivero-Menendez O."/>
            <person name="Mead M.E."/>
            <person name="Silva L.P."/>
            <person name="Bastos R.W."/>
            <person name="Alastruey-Izquierdo A."/>
            <person name="Goldman G.H."/>
            <person name="Rokas A."/>
        </authorList>
    </citation>
    <scope>NUCLEOTIDE SEQUENCE</scope>
    <source>
        <strain evidence="3">CNM-CM8927</strain>
    </source>
</reference>
<organism evidence="2 4">
    <name type="scientific">Aspergillus lentulus</name>
    <dbReference type="NCBI Taxonomy" id="293939"/>
    <lineage>
        <taxon>Eukaryota</taxon>
        <taxon>Fungi</taxon>
        <taxon>Dikarya</taxon>
        <taxon>Ascomycota</taxon>
        <taxon>Pezizomycotina</taxon>
        <taxon>Eurotiomycetes</taxon>
        <taxon>Eurotiomycetidae</taxon>
        <taxon>Eurotiales</taxon>
        <taxon>Aspergillaceae</taxon>
        <taxon>Aspergillus</taxon>
        <taxon>Aspergillus subgen. Fumigati</taxon>
    </lineage>
</organism>
<dbReference type="EMBL" id="BCLY01000008">
    <property type="protein sequence ID" value="GAQ07038.1"/>
    <property type="molecule type" value="Genomic_DNA"/>
</dbReference>
<gene>
    <name evidence="2" type="ORF">ALT_4359</name>
    <name evidence="3" type="ORF">CNMCM8927_004401</name>
</gene>
<dbReference type="Proteomes" id="UP000649114">
    <property type="component" value="Unassembled WGS sequence"/>
</dbReference>
<evidence type="ECO:0000256" key="1">
    <source>
        <dbReference type="SAM" id="MobiDB-lite"/>
    </source>
</evidence>
<dbReference type="Proteomes" id="UP000051487">
    <property type="component" value="Unassembled WGS sequence"/>
</dbReference>
<dbReference type="EMBL" id="JAAAPU010000025">
    <property type="protein sequence ID" value="KAF4206834.1"/>
    <property type="molecule type" value="Genomic_DNA"/>
</dbReference>
<comment type="caution">
    <text evidence="2">The sequence shown here is derived from an EMBL/GenBank/DDBJ whole genome shotgun (WGS) entry which is preliminary data.</text>
</comment>
<protein>
    <submittedName>
        <fullName evidence="2">Uncharacterized protein</fullName>
    </submittedName>
</protein>
<dbReference type="AlphaFoldDB" id="A0AAN4PJ08"/>
<evidence type="ECO:0000313" key="4">
    <source>
        <dbReference type="Proteomes" id="UP000051487"/>
    </source>
</evidence>
<reference evidence="3" key="3">
    <citation type="submission" date="2020-04" db="EMBL/GenBank/DDBJ databases">
        <authorList>
            <person name="Santos R.A.C."/>
            <person name="Steenwyk J.L."/>
            <person name="Rivero-Menendez O."/>
            <person name="Mead M.E."/>
            <person name="Silva L.P."/>
            <person name="Bastos R.W."/>
            <person name="Alastruey-Izquierdo A."/>
            <person name="Goldman G.H."/>
            <person name="Rokas A."/>
        </authorList>
    </citation>
    <scope>NUCLEOTIDE SEQUENCE</scope>
    <source>
        <strain evidence="3">CNM-CM8927</strain>
    </source>
</reference>
<proteinExistence type="predicted"/>
<name>A0AAN4PJ08_ASPLE</name>
<evidence type="ECO:0000313" key="3">
    <source>
        <dbReference type="EMBL" id="KAF4206834.1"/>
    </source>
</evidence>
<evidence type="ECO:0000313" key="2">
    <source>
        <dbReference type="EMBL" id="GAQ07038.1"/>
    </source>
</evidence>
<reference evidence="2 4" key="1">
    <citation type="submission" date="2015-11" db="EMBL/GenBank/DDBJ databases">
        <title>Aspergillus lentulus strain IFM 54703T.</title>
        <authorList>
            <person name="Kusuya Y."/>
            <person name="Sakai K."/>
            <person name="Kamei K."/>
            <person name="Takahashi H."/>
            <person name="Yaguchi T."/>
        </authorList>
    </citation>
    <scope>NUCLEOTIDE SEQUENCE [LARGE SCALE GENOMIC DNA]</scope>
    <source>
        <strain evidence="2 4">IFM 54703</strain>
    </source>
</reference>
<feature type="region of interest" description="Disordered" evidence="1">
    <location>
        <begin position="33"/>
        <end position="56"/>
    </location>
</feature>